<dbReference type="EMBL" id="JANBPK010001479">
    <property type="protein sequence ID" value="KAJ2922666.1"/>
    <property type="molecule type" value="Genomic_DNA"/>
</dbReference>
<proteinExistence type="inferred from homology"/>
<dbReference type="Proteomes" id="UP001140091">
    <property type="component" value="Unassembled WGS sequence"/>
</dbReference>
<feature type="region of interest" description="Disordered" evidence="7">
    <location>
        <begin position="442"/>
        <end position="510"/>
    </location>
</feature>
<keyword evidence="4 6" id="KW-0067">ATP-binding</keyword>
<accession>A0A9W8ITF0</accession>
<reference evidence="9" key="1">
    <citation type="submission" date="2022-06" db="EMBL/GenBank/DDBJ databases">
        <title>Genome Sequence of Candolleomyces eurysporus.</title>
        <authorList>
            <person name="Buettner E."/>
        </authorList>
    </citation>
    <scope>NUCLEOTIDE SEQUENCE</scope>
    <source>
        <strain evidence="9">VTCC 930004</strain>
    </source>
</reference>
<keyword evidence="3" id="KW-0418">Kinase</keyword>
<organism evidence="9 10">
    <name type="scientific">Candolleomyces eurysporus</name>
    <dbReference type="NCBI Taxonomy" id="2828524"/>
    <lineage>
        <taxon>Eukaryota</taxon>
        <taxon>Fungi</taxon>
        <taxon>Dikarya</taxon>
        <taxon>Basidiomycota</taxon>
        <taxon>Agaricomycotina</taxon>
        <taxon>Agaricomycetes</taxon>
        <taxon>Agaricomycetidae</taxon>
        <taxon>Agaricales</taxon>
        <taxon>Agaricineae</taxon>
        <taxon>Psathyrellaceae</taxon>
        <taxon>Candolleomyces</taxon>
    </lineage>
</organism>
<comment type="similarity">
    <text evidence="5">Belongs to the protein kinase superfamily. Ser/Thr protein kinase family. GCN2 subfamily.</text>
</comment>
<evidence type="ECO:0000256" key="6">
    <source>
        <dbReference type="PROSITE-ProRule" id="PRU10141"/>
    </source>
</evidence>
<keyword evidence="10" id="KW-1185">Reference proteome</keyword>
<evidence type="ECO:0000256" key="4">
    <source>
        <dbReference type="ARBA" id="ARBA00022840"/>
    </source>
</evidence>
<evidence type="ECO:0000256" key="7">
    <source>
        <dbReference type="SAM" id="MobiDB-lite"/>
    </source>
</evidence>
<evidence type="ECO:0000256" key="2">
    <source>
        <dbReference type="ARBA" id="ARBA00022741"/>
    </source>
</evidence>
<feature type="compositionally biased region" description="Low complexity" evidence="7">
    <location>
        <begin position="293"/>
        <end position="309"/>
    </location>
</feature>
<feature type="region of interest" description="Disordered" evidence="7">
    <location>
        <begin position="213"/>
        <end position="360"/>
    </location>
</feature>
<feature type="binding site" evidence="6">
    <location>
        <position position="627"/>
    </location>
    <ligand>
        <name>ATP</name>
        <dbReference type="ChEBI" id="CHEBI:30616"/>
    </ligand>
</feature>
<keyword evidence="1" id="KW-0808">Transferase</keyword>
<name>A0A9W8ITF0_9AGAR</name>
<protein>
    <recommendedName>
        <fullName evidence="8">Protein kinase domain-containing protein</fullName>
    </recommendedName>
</protein>
<keyword evidence="2 6" id="KW-0547">Nucleotide-binding</keyword>
<dbReference type="InterPro" id="IPR011009">
    <property type="entry name" value="Kinase-like_dom_sf"/>
</dbReference>
<dbReference type="GO" id="GO:0005634">
    <property type="term" value="C:nucleus"/>
    <property type="evidence" value="ECO:0007669"/>
    <property type="project" value="TreeGrafter"/>
</dbReference>
<dbReference type="PANTHER" id="PTHR11042">
    <property type="entry name" value="EUKARYOTIC TRANSLATION INITIATION FACTOR 2-ALPHA KINASE EIF2-ALPHA KINASE -RELATED"/>
    <property type="match status" value="1"/>
</dbReference>
<feature type="compositionally biased region" description="Polar residues" evidence="7">
    <location>
        <begin position="244"/>
        <end position="265"/>
    </location>
</feature>
<gene>
    <name evidence="9" type="ORF">H1R20_g14431</name>
</gene>
<dbReference type="PROSITE" id="PS50011">
    <property type="entry name" value="PROTEIN_KINASE_DOM"/>
    <property type="match status" value="1"/>
</dbReference>
<evidence type="ECO:0000259" key="8">
    <source>
        <dbReference type="PROSITE" id="PS50011"/>
    </source>
</evidence>
<dbReference type="Gene3D" id="3.30.200.20">
    <property type="entry name" value="Phosphorylase Kinase, domain 1"/>
    <property type="match status" value="1"/>
</dbReference>
<feature type="region of interest" description="Disordered" evidence="7">
    <location>
        <begin position="526"/>
        <end position="591"/>
    </location>
</feature>
<dbReference type="InterPro" id="IPR008271">
    <property type="entry name" value="Ser/Thr_kinase_AS"/>
</dbReference>
<feature type="domain" description="Protein kinase" evidence="8">
    <location>
        <begin position="595"/>
        <end position="869"/>
    </location>
</feature>
<dbReference type="AlphaFoldDB" id="A0A9W8ITF0"/>
<dbReference type="Pfam" id="PF00069">
    <property type="entry name" value="Pkinase"/>
    <property type="match status" value="1"/>
</dbReference>
<dbReference type="Gene3D" id="1.10.510.10">
    <property type="entry name" value="Transferase(Phosphotransferase) domain 1"/>
    <property type="match status" value="1"/>
</dbReference>
<feature type="compositionally biased region" description="Low complexity" evidence="7">
    <location>
        <begin position="526"/>
        <end position="539"/>
    </location>
</feature>
<evidence type="ECO:0000256" key="5">
    <source>
        <dbReference type="ARBA" id="ARBA00037982"/>
    </source>
</evidence>
<dbReference type="GO" id="GO:0005524">
    <property type="term" value="F:ATP binding"/>
    <property type="evidence" value="ECO:0007669"/>
    <property type="project" value="UniProtKB-UniRule"/>
</dbReference>
<dbReference type="OrthoDB" id="5337378at2759"/>
<evidence type="ECO:0000313" key="9">
    <source>
        <dbReference type="EMBL" id="KAJ2922666.1"/>
    </source>
</evidence>
<dbReference type="SUPFAM" id="SSF56112">
    <property type="entry name" value="Protein kinase-like (PK-like)"/>
    <property type="match status" value="1"/>
</dbReference>
<dbReference type="InterPro" id="IPR000719">
    <property type="entry name" value="Prot_kinase_dom"/>
</dbReference>
<evidence type="ECO:0000313" key="10">
    <source>
        <dbReference type="Proteomes" id="UP001140091"/>
    </source>
</evidence>
<feature type="region of interest" description="Disordered" evidence="7">
    <location>
        <begin position="1"/>
        <end position="24"/>
    </location>
</feature>
<comment type="caution">
    <text evidence="9">The sequence shown here is derived from an EMBL/GenBank/DDBJ whole genome shotgun (WGS) entry which is preliminary data.</text>
</comment>
<feature type="non-terminal residue" evidence="9">
    <location>
        <position position="919"/>
    </location>
</feature>
<dbReference type="PROSITE" id="PS00108">
    <property type="entry name" value="PROTEIN_KINASE_ST"/>
    <property type="match status" value="1"/>
</dbReference>
<evidence type="ECO:0000256" key="1">
    <source>
        <dbReference type="ARBA" id="ARBA00022679"/>
    </source>
</evidence>
<dbReference type="InterPro" id="IPR017441">
    <property type="entry name" value="Protein_kinase_ATP_BS"/>
</dbReference>
<feature type="compositionally biased region" description="Low complexity" evidence="7">
    <location>
        <begin position="560"/>
        <end position="581"/>
    </location>
</feature>
<evidence type="ECO:0000256" key="3">
    <source>
        <dbReference type="ARBA" id="ARBA00022777"/>
    </source>
</evidence>
<dbReference type="PROSITE" id="PS00107">
    <property type="entry name" value="PROTEIN_KINASE_ATP"/>
    <property type="match status" value="1"/>
</dbReference>
<sequence length="919" mass="100553">MNQLSEVAADHKPLATRVGMKRKSNVHCTPLKVEGAEFQRLGPLPLPKTPVSKADPDVALGHHTTTLRKLRLADRMDVLDDSGCEMDDDDAEAVLLQKNRSRRVAVPYKGKAKEEDIIEAISPGGHVTKRRARSRPVSGELQEQVLRSPGSPLQKEWDSHLSIRYNVPGGDLLPALPLQRAVHRFLAESAIPTLNRQDNLSAATLFFGPTIPQLDLTHDRSRTNSSVLSKSAGEPRAATKHTRVPSNRHSYAGSTDSFWSRIQRTAASPSPSSRSRQKNGMDTDDEDMSFDGPASSSFSNISDIPSPISKRPLPSKYQESRRGSTGNYGDFPTVPGLESPGSDFSLVTPAHEPHASSGWPQLSIKIEDGNELAASSGDGVGVDEFIVRTLAAASKGPGPGTKRVPGTPVKKVRTAFLGPDRPWQSAATSKIGLKEECDFRKVPRKSLPAAFPQLDGKRGKSLLEQCSDSEGEEDSPSGRKNGKYAAASLGLGYPPTMPPGAGSTDTVTGKNGPFFLARNRWLTRRSSSGAFSSGSESTAQGENTPTRSKGIDWQLPKLRITTSSERSASGSSTSSGIANSPTDRKKKTSRFERDFETVDELGSGEFGNVIKVRSKTGNDAQVYAIKKSKRFEGVKHRLRLREEVDVLKHLSHSASREGLDGGHPNVLAYIDSWEEDEALYIQTELCDSGSLSRFLWEYGKVFPRLEESRVWKIIVDLSNGLRFIHRAGVIHLDLKPSNVFITGEGRLKIGDFGMASIWPRPKPVVDELCGEGNGGFEREGDKLYLAPEILQGRYSQAADIFSFGMTILETASNILVPDQGESWHRLRREDFSQVDWHGSEELLQLIRQMMRTEPSRRLTVHQVCAHAVVSRARRNMEEAHRRAKKQGQSVFAASPLASVPEGFLEEILGGEGGAMDLSP</sequence>
<dbReference type="SMART" id="SM00220">
    <property type="entry name" value="S_TKc"/>
    <property type="match status" value="1"/>
</dbReference>
<dbReference type="GO" id="GO:0005737">
    <property type="term" value="C:cytoplasm"/>
    <property type="evidence" value="ECO:0007669"/>
    <property type="project" value="TreeGrafter"/>
</dbReference>
<dbReference type="InterPro" id="IPR050339">
    <property type="entry name" value="CC_SR_Kinase"/>
</dbReference>
<dbReference type="GO" id="GO:0004672">
    <property type="term" value="F:protein kinase activity"/>
    <property type="evidence" value="ECO:0007669"/>
    <property type="project" value="InterPro"/>
</dbReference>